<dbReference type="Pfam" id="PF10720">
    <property type="entry name" value="DUF2515"/>
    <property type="match status" value="1"/>
</dbReference>
<comment type="caution">
    <text evidence="1">The sequence shown here is derived from an EMBL/GenBank/DDBJ whole genome shotgun (WGS) entry which is preliminary data.</text>
</comment>
<protein>
    <submittedName>
        <fullName evidence="1">DUF2515 domain-containing protein</fullName>
    </submittedName>
</protein>
<proteinExistence type="predicted"/>
<dbReference type="EMBL" id="QOUX01000001">
    <property type="protein sequence ID" value="RXJ04112.1"/>
    <property type="molecule type" value="Genomic_DNA"/>
</dbReference>
<gene>
    <name evidence="1" type="ORF">DS745_01630</name>
</gene>
<dbReference type="Proteomes" id="UP000290649">
    <property type="component" value="Unassembled WGS sequence"/>
</dbReference>
<dbReference type="AlphaFoldDB" id="A0A4Q0VXJ2"/>
<evidence type="ECO:0000313" key="1">
    <source>
        <dbReference type="EMBL" id="RXJ04112.1"/>
    </source>
</evidence>
<name>A0A4Q0VXJ2_9BACI</name>
<dbReference type="InterPro" id="IPR019658">
    <property type="entry name" value="DUF2515"/>
</dbReference>
<dbReference type="RefSeq" id="WP_129076460.1">
    <property type="nucleotide sequence ID" value="NZ_QOUX01000001.1"/>
</dbReference>
<reference evidence="1 2" key="1">
    <citation type="journal article" date="2019" name="Int. J. Syst. Evol. Microbiol.">
        <title>Anaerobacillus alkaliphilus sp. nov., a novel alkaliphilic and moderately halophilic bacterium.</title>
        <authorList>
            <person name="Borsodi A.K."/>
            <person name="Aszalos J.M."/>
            <person name="Bihari P."/>
            <person name="Nagy I."/>
            <person name="Schumann P."/>
            <person name="Sproer C."/>
            <person name="Kovacs A.L."/>
            <person name="Boka K."/>
            <person name="Dobosy P."/>
            <person name="Ovari M."/>
            <person name="Szili-Kovacs T."/>
            <person name="Toth E."/>
        </authorList>
    </citation>
    <scope>NUCLEOTIDE SEQUENCE [LARGE SCALE GENOMIC DNA]</scope>
    <source>
        <strain evidence="1 2">B16-10</strain>
    </source>
</reference>
<accession>A0A4Q0VXJ2</accession>
<dbReference type="OrthoDB" id="2690514at2"/>
<sequence length="405" mass="47466">MFDQVTNVLKKAIQLPKHGIDLLADTYESNKYEKSSTKRWNKLSFSEITLQDLQRKLADNKQVPTPLTQANRALVKEIETKTHKLNRNNVTRTKAYLDFYQKHPEIHWAFLAHLVSRNGGWNMTDLKGSMLPKIISSTSCNDFFSFLERANALIFHDAYPQLLLYEASKQKGRNLFYLLPKFHVSTFMRTFWDYFLERQDSQLLTVALIINEQNYIEKRVIHHPDYKEKVLDNILFKLQELLQFTYVLFPYQVKPKKTRLAGTTVSDFANVNQRVEIGKKLYCTLFGYENLGNDIYQFASTVPHTASRSDYWPEMFTKDSSTTLQTVSISCKPTKPIVYSPTLDQAWKDVDYSFTDRHDWFERNDQFLHYFKEITTPPSFDLSRQYCQDINKMLAASTAAEMIKP</sequence>
<evidence type="ECO:0000313" key="2">
    <source>
        <dbReference type="Proteomes" id="UP000290649"/>
    </source>
</evidence>
<keyword evidence="2" id="KW-1185">Reference proteome</keyword>
<organism evidence="1 2">
    <name type="scientific">Anaerobacillus alkaliphilus</name>
    <dbReference type="NCBI Taxonomy" id="1548597"/>
    <lineage>
        <taxon>Bacteria</taxon>
        <taxon>Bacillati</taxon>
        <taxon>Bacillota</taxon>
        <taxon>Bacilli</taxon>
        <taxon>Bacillales</taxon>
        <taxon>Bacillaceae</taxon>
        <taxon>Anaerobacillus</taxon>
    </lineage>
</organism>